<dbReference type="Gene3D" id="3.60.21.10">
    <property type="match status" value="1"/>
</dbReference>
<reference evidence="8" key="1">
    <citation type="submission" date="2023-08" db="EMBL/GenBank/DDBJ databases">
        <authorList>
            <person name="Alioto T."/>
            <person name="Alioto T."/>
            <person name="Gomez Garrido J."/>
        </authorList>
    </citation>
    <scope>NUCLEOTIDE SEQUENCE</scope>
</reference>
<feature type="domain" description="Calcineurin-like phosphoesterase" evidence="6">
    <location>
        <begin position="23"/>
        <end position="182"/>
    </location>
</feature>
<dbReference type="InterPro" id="IPR029052">
    <property type="entry name" value="Metallo-depent_PP-like"/>
</dbReference>
<keyword evidence="3" id="KW-0964">Secreted</keyword>
<feature type="domain" description="Sphingomyelin phosphodiesterase C-terminal" evidence="7">
    <location>
        <begin position="203"/>
        <end position="300"/>
    </location>
</feature>
<name>A0AA36EXB4_OCTVU</name>
<organism evidence="8 9">
    <name type="scientific">Octopus vulgaris</name>
    <name type="common">Common octopus</name>
    <dbReference type="NCBI Taxonomy" id="6645"/>
    <lineage>
        <taxon>Eukaryota</taxon>
        <taxon>Metazoa</taxon>
        <taxon>Spiralia</taxon>
        <taxon>Lophotrochozoa</taxon>
        <taxon>Mollusca</taxon>
        <taxon>Cephalopoda</taxon>
        <taxon>Coleoidea</taxon>
        <taxon>Octopodiformes</taxon>
        <taxon>Octopoda</taxon>
        <taxon>Incirrata</taxon>
        <taxon>Octopodidae</taxon>
        <taxon>Octopus</taxon>
    </lineage>
</organism>
<dbReference type="GO" id="GO:0008081">
    <property type="term" value="F:phosphoric diester hydrolase activity"/>
    <property type="evidence" value="ECO:0007669"/>
    <property type="project" value="TreeGrafter"/>
</dbReference>
<evidence type="ECO:0000313" key="8">
    <source>
        <dbReference type="EMBL" id="CAI9717756.1"/>
    </source>
</evidence>
<dbReference type="Pfam" id="PF00149">
    <property type="entry name" value="Metallophos"/>
    <property type="match status" value="1"/>
</dbReference>
<keyword evidence="5" id="KW-0325">Glycoprotein</keyword>
<keyword evidence="9" id="KW-1185">Reference proteome</keyword>
<comment type="similarity">
    <text evidence="2">Belongs to the acid sphingomyelinase family.</text>
</comment>
<dbReference type="PANTHER" id="PTHR10340:SF57">
    <property type="entry name" value="METALLOPHOS DOMAIN-CONTAINING PROTEIN"/>
    <property type="match status" value="1"/>
</dbReference>
<protein>
    <submittedName>
        <fullName evidence="8">Acid sphingomyelinase-like phosphodiesterase 3a</fullName>
    </submittedName>
</protein>
<evidence type="ECO:0000256" key="3">
    <source>
        <dbReference type="ARBA" id="ARBA00022525"/>
    </source>
</evidence>
<comment type="subcellular location">
    <subcellularLocation>
        <location evidence="1">Secreted</location>
    </subcellularLocation>
</comment>
<keyword evidence="4" id="KW-0378">Hydrolase</keyword>
<proteinExistence type="inferred from homology"/>
<dbReference type="SUPFAM" id="SSF56300">
    <property type="entry name" value="Metallo-dependent phosphatases"/>
    <property type="match status" value="1"/>
</dbReference>
<dbReference type="GO" id="GO:0005615">
    <property type="term" value="C:extracellular space"/>
    <property type="evidence" value="ECO:0007669"/>
    <property type="project" value="TreeGrafter"/>
</dbReference>
<sequence length="436" mass="50782">MNENLVLNKSKNLEIIKNCTDILKEHFPQIPLASSLGNHDLFPDAQCPIATDVPNLYFKKLAEEWLTADLIETFSKNGYYFMATKDPDLYIVNLNTLLYYNRNKLIKPNQNPDPNGQFTWLQNVLEKVRKEKKKVFVIGHIPPGLLRSGKTWLYKEYNEKLTKILQNYSDVIIAGFFGHEHEDSFKVIHRPTKDLRNNNGVPIFVAPALTPWVYDYNRNPAVRLVRYNVTSKQLLQITQYYVNLPKANEKGQVLLELEYVMPKSYDLDDLSAAALLKLRNRMQTDDKLFKQYLQNIFRSVEFYPQIDEMLVSYHLDLQASFLHSLFIAEVNKVIQHIRRKRLKRRVFSMEGLLMEGLFSLDEVDHVAFSVIETEIDIAGTAKCKYLYELILLASAPIQVEGLEEFPIFDLIRLKTQESLICEYPIPRNIVDRDITL</sequence>
<evidence type="ECO:0000256" key="1">
    <source>
        <dbReference type="ARBA" id="ARBA00004613"/>
    </source>
</evidence>
<dbReference type="Proteomes" id="UP001162480">
    <property type="component" value="Chromosome 2"/>
</dbReference>
<accession>A0AA36EXB4</accession>
<dbReference type="PANTHER" id="PTHR10340">
    <property type="entry name" value="SPHINGOMYELIN PHOSPHODIESTERASE"/>
    <property type="match status" value="1"/>
</dbReference>
<dbReference type="Pfam" id="PF19272">
    <property type="entry name" value="ASMase_C"/>
    <property type="match status" value="1"/>
</dbReference>
<evidence type="ECO:0000256" key="2">
    <source>
        <dbReference type="ARBA" id="ARBA00008234"/>
    </source>
</evidence>
<dbReference type="InterPro" id="IPR004843">
    <property type="entry name" value="Calcineurin-like_PHP"/>
</dbReference>
<evidence type="ECO:0000256" key="5">
    <source>
        <dbReference type="ARBA" id="ARBA00023180"/>
    </source>
</evidence>
<dbReference type="AlphaFoldDB" id="A0AA36EXB4"/>
<dbReference type="EMBL" id="OX597815">
    <property type="protein sequence ID" value="CAI9717756.1"/>
    <property type="molecule type" value="Genomic_DNA"/>
</dbReference>
<evidence type="ECO:0000259" key="6">
    <source>
        <dbReference type="Pfam" id="PF00149"/>
    </source>
</evidence>
<dbReference type="InterPro" id="IPR045473">
    <property type="entry name" value="ASM_C"/>
</dbReference>
<evidence type="ECO:0000313" key="9">
    <source>
        <dbReference type="Proteomes" id="UP001162480"/>
    </source>
</evidence>
<evidence type="ECO:0000259" key="7">
    <source>
        <dbReference type="Pfam" id="PF19272"/>
    </source>
</evidence>
<evidence type="ECO:0000256" key="4">
    <source>
        <dbReference type="ARBA" id="ARBA00022801"/>
    </source>
</evidence>
<gene>
    <name evidence="8" type="ORF">OCTVUL_1B011121</name>
</gene>